<evidence type="ECO:0000313" key="10">
    <source>
        <dbReference type="Proteomes" id="UP001642540"/>
    </source>
</evidence>
<evidence type="ECO:0000256" key="7">
    <source>
        <dbReference type="SAM" id="MobiDB-lite"/>
    </source>
</evidence>
<evidence type="ECO:0000259" key="8">
    <source>
        <dbReference type="Pfam" id="PF09733"/>
    </source>
</evidence>
<keyword evidence="2" id="KW-0479">Metal-binding</keyword>
<evidence type="ECO:0000313" key="9">
    <source>
        <dbReference type="EMBL" id="CAL8134328.1"/>
    </source>
</evidence>
<evidence type="ECO:0000256" key="6">
    <source>
        <dbReference type="ARBA" id="ARBA00023163"/>
    </source>
</evidence>
<dbReference type="InterPro" id="IPR019135">
    <property type="entry name" value="Polycomb_protein_VEFS-Box"/>
</dbReference>
<reference evidence="9 10" key="1">
    <citation type="submission" date="2024-08" db="EMBL/GenBank/DDBJ databases">
        <authorList>
            <person name="Cucini C."/>
            <person name="Frati F."/>
        </authorList>
    </citation>
    <scope>NUCLEOTIDE SEQUENCE [LARGE SCALE GENOMIC DNA]</scope>
</reference>
<dbReference type="PANTHER" id="PTHR22597">
    <property type="entry name" value="POLYCOMB GROUP PROTEIN"/>
    <property type="match status" value="1"/>
</dbReference>
<keyword evidence="3" id="KW-0863">Zinc-finger</keyword>
<dbReference type="Pfam" id="PF09733">
    <property type="entry name" value="VEFS-Box"/>
    <property type="match status" value="1"/>
</dbReference>
<accession>A0ABP1RRY9</accession>
<dbReference type="PANTHER" id="PTHR22597:SF0">
    <property type="entry name" value="POLYCOMB PROTEIN SUZ12"/>
    <property type="match status" value="1"/>
</dbReference>
<evidence type="ECO:0000256" key="4">
    <source>
        <dbReference type="ARBA" id="ARBA00022833"/>
    </source>
</evidence>
<feature type="region of interest" description="Disordered" evidence="7">
    <location>
        <begin position="1"/>
        <end position="36"/>
    </location>
</feature>
<comment type="caution">
    <text evidence="9">The sequence shown here is derived from an EMBL/GenBank/DDBJ whole genome shotgun (WGS) entry which is preliminary data.</text>
</comment>
<keyword evidence="4" id="KW-0862">Zinc</keyword>
<sequence length="215" mass="24508">MSNFPVKPSTLKMENGGPDLNKAVASSSSSEQEGYTRFHHSSTGLPVHVRHLEVDSESDGENNPDLEEWQRTKATRIIDEFTDVNKGEKEFMKMWNLHVLKYKRYTGDCQLPLVCELFVQERGDELILKNLINNFGLHLTNLYDFGILTFEGVHAIFQPLIKVMPELVPKADIRNVMEIQEDRGCSNWRKVGNIVGSYVSLFKRNGAWNTSNFGS</sequence>
<evidence type="ECO:0000256" key="3">
    <source>
        <dbReference type="ARBA" id="ARBA00022771"/>
    </source>
</evidence>
<protein>
    <recommendedName>
        <fullName evidence="8">Polycomb protein VEFS-Box domain-containing protein</fullName>
    </recommendedName>
</protein>
<comment type="similarity">
    <text evidence="1">Belongs to the VEFS (VRN2-EMF2-FIS2-SU(Z)12) family.</text>
</comment>
<dbReference type="Proteomes" id="UP001642540">
    <property type="component" value="Unassembled WGS sequence"/>
</dbReference>
<evidence type="ECO:0000256" key="5">
    <source>
        <dbReference type="ARBA" id="ARBA00023015"/>
    </source>
</evidence>
<dbReference type="CDD" id="cd21551">
    <property type="entry name" value="VEFS-box_SUZ12"/>
    <property type="match status" value="1"/>
</dbReference>
<proteinExistence type="inferred from homology"/>
<keyword evidence="10" id="KW-1185">Reference proteome</keyword>
<gene>
    <name evidence="9" type="ORF">ODALV1_LOCUS25472</name>
</gene>
<dbReference type="EMBL" id="CAXLJM020000104">
    <property type="protein sequence ID" value="CAL8134328.1"/>
    <property type="molecule type" value="Genomic_DNA"/>
</dbReference>
<evidence type="ECO:0000256" key="2">
    <source>
        <dbReference type="ARBA" id="ARBA00022723"/>
    </source>
</evidence>
<evidence type="ECO:0000256" key="1">
    <source>
        <dbReference type="ARBA" id="ARBA00007416"/>
    </source>
</evidence>
<keyword evidence="6" id="KW-0804">Transcription</keyword>
<organism evidence="9 10">
    <name type="scientific">Orchesella dallaii</name>
    <dbReference type="NCBI Taxonomy" id="48710"/>
    <lineage>
        <taxon>Eukaryota</taxon>
        <taxon>Metazoa</taxon>
        <taxon>Ecdysozoa</taxon>
        <taxon>Arthropoda</taxon>
        <taxon>Hexapoda</taxon>
        <taxon>Collembola</taxon>
        <taxon>Entomobryomorpha</taxon>
        <taxon>Entomobryoidea</taxon>
        <taxon>Orchesellidae</taxon>
        <taxon>Orchesellinae</taxon>
        <taxon>Orchesella</taxon>
    </lineage>
</organism>
<feature type="domain" description="Polycomb protein VEFS-Box" evidence="8">
    <location>
        <begin position="37"/>
        <end position="149"/>
    </location>
</feature>
<name>A0ABP1RRY9_9HEXA</name>
<feature type="compositionally biased region" description="Polar residues" evidence="7">
    <location>
        <begin position="24"/>
        <end position="33"/>
    </location>
</feature>
<keyword evidence="5" id="KW-0805">Transcription regulation</keyword>